<dbReference type="GO" id="GO:0045944">
    <property type="term" value="P:positive regulation of transcription by RNA polymerase II"/>
    <property type="evidence" value="ECO:0007669"/>
    <property type="project" value="UniProtKB-ARBA"/>
</dbReference>
<evidence type="ECO:0000256" key="4">
    <source>
        <dbReference type="ARBA" id="ARBA00022833"/>
    </source>
</evidence>
<keyword evidence="2" id="KW-0677">Repeat</keyword>
<dbReference type="SUPFAM" id="SSF57667">
    <property type="entry name" value="beta-beta-alpha zinc fingers"/>
    <property type="match status" value="2"/>
</dbReference>
<dbReference type="Proteomes" id="UP001176961">
    <property type="component" value="Unassembled WGS sequence"/>
</dbReference>
<dbReference type="PANTHER" id="PTHR19818">
    <property type="entry name" value="ZINC FINGER PROTEIN ZIC AND GLI"/>
    <property type="match status" value="1"/>
</dbReference>
<dbReference type="InterPro" id="IPR036236">
    <property type="entry name" value="Znf_C2H2_sf"/>
</dbReference>
<dbReference type="AlphaFoldDB" id="A0AA36GYG1"/>
<comment type="caution">
    <text evidence="7">The sequence shown here is derived from an EMBL/GenBank/DDBJ whole genome shotgun (WGS) entry which is preliminary data.</text>
</comment>
<reference evidence="7" key="1">
    <citation type="submission" date="2023-07" db="EMBL/GenBank/DDBJ databases">
        <authorList>
            <consortium name="CYATHOMIX"/>
        </authorList>
    </citation>
    <scope>NUCLEOTIDE SEQUENCE</scope>
    <source>
        <strain evidence="7">N/A</strain>
    </source>
</reference>
<feature type="domain" description="C2H2-type" evidence="6">
    <location>
        <begin position="207"/>
        <end position="235"/>
    </location>
</feature>
<dbReference type="EMBL" id="CATQJL010000223">
    <property type="protein sequence ID" value="CAJ0600404.1"/>
    <property type="molecule type" value="Genomic_DNA"/>
</dbReference>
<accession>A0AA36GYG1</accession>
<dbReference type="InterPro" id="IPR013087">
    <property type="entry name" value="Znf_C2H2_type"/>
</dbReference>
<keyword evidence="8" id="KW-1185">Reference proteome</keyword>
<dbReference type="GO" id="GO:0005634">
    <property type="term" value="C:nucleus"/>
    <property type="evidence" value="ECO:0007669"/>
    <property type="project" value="UniProtKB-ARBA"/>
</dbReference>
<keyword evidence="1" id="KW-0479">Metal-binding</keyword>
<dbReference type="PANTHER" id="PTHR19818:SF139">
    <property type="entry name" value="PAIR-RULE PROTEIN ODD-PAIRED"/>
    <property type="match status" value="1"/>
</dbReference>
<dbReference type="InterPro" id="IPR050329">
    <property type="entry name" value="GLI_C2H2-zinc-finger"/>
</dbReference>
<dbReference type="GO" id="GO:0008270">
    <property type="term" value="F:zinc ion binding"/>
    <property type="evidence" value="ECO:0007669"/>
    <property type="project" value="UniProtKB-KW"/>
</dbReference>
<sequence length="292" mass="33947">MDSDNLLMLADVAKLDNEERPLNCEVDSTTNVYTSNTNAFDHCYFSSSDFDRFVNPTHDYYRRIGLGDFRDQEHSYAFQIPITQTSGQELQSTPETDDLLDFHALHMNGITLHPYKCCWGVCELEFGNIEELQRHAESHVDLKCRRCEWRECNKYTDCYAHRYLLIRHLRSHTGSTPYACEQCGARFSTRERIRLHVRAVHAPEVKYKCEICDRFYKTTSERRHHMVRTHMLERLSCQYCGGLYAGSTVLKRHLKKSLPSLRAHVTSELLSNSCVPIVKSFFSGAVKIFNNV</sequence>
<evidence type="ECO:0000256" key="5">
    <source>
        <dbReference type="PROSITE-ProRule" id="PRU00042"/>
    </source>
</evidence>
<dbReference type="PROSITE" id="PS00028">
    <property type="entry name" value="ZINC_FINGER_C2H2_1"/>
    <property type="match status" value="3"/>
</dbReference>
<evidence type="ECO:0000256" key="1">
    <source>
        <dbReference type="ARBA" id="ARBA00022723"/>
    </source>
</evidence>
<evidence type="ECO:0000259" key="6">
    <source>
        <dbReference type="PROSITE" id="PS50157"/>
    </source>
</evidence>
<dbReference type="GO" id="GO:0000981">
    <property type="term" value="F:DNA-binding transcription factor activity, RNA polymerase II-specific"/>
    <property type="evidence" value="ECO:0007669"/>
    <property type="project" value="TreeGrafter"/>
</dbReference>
<evidence type="ECO:0000256" key="3">
    <source>
        <dbReference type="ARBA" id="ARBA00022771"/>
    </source>
</evidence>
<proteinExistence type="predicted"/>
<feature type="domain" description="C2H2-type" evidence="6">
    <location>
        <begin position="115"/>
        <end position="144"/>
    </location>
</feature>
<feature type="domain" description="C2H2-type" evidence="6">
    <location>
        <begin position="178"/>
        <end position="206"/>
    </location>
</feature>
<evidence type="ECO:0000256" key="2">
    <source>
        <dbReference type="ARBA" id="ARBA00022737"/>
    </source>
</evidence>
<name>A0AA36GYG1_CYLNA</name>
<evidence type="ECO:0000313" key="7">
    <source>
        <dbReference type="EMBL" id="CAJ0600404.1"/>
    </source>
</evidence>
<dbReference type="Gene3D" id="3.30.160.60">
    <property type="entry name" value="Classic Zinc Finger"/>
    <property type="match status" value="3"/>
</dbReference>
<dbReference type="SMART" id="SM00355">
    <property type="entry name" value="ZnF_C2H2"/>
    <property type="match status" value="5"/>
</dbReference>
<dbReference type="PROSITE" id="PS50157">
    <property type="entry name" value="ZINC_FINGER_C2H2_2"/>
    <property type="match status" value="4"/>
</dbReference>
<organism evidence="7 8">
    <name type="scientific">Cylicocyclus nassatus</name>
    <name type="common">Nematode worm</name>
    <dbReference type="NCBI Taxonomy" id="53992"/>
    <lineage>
        <taxon>Eukaryota</taxon>
        <taxon>Metazoa</taxon>
        <taxon>Ecdysozoa</taxon>
        <taxon>Nematoda</taxon>
        <taxon>Chromadorea</taxon>
        <taxon>Rhabditida</taxon>
        <taxon>Rhabditina</taxon>
        <taxon>Rhabditomorpha</taxon>
        <taxon>Strongyloidea</taxon>
        <taxon>Strongylidae</taxon>
        <taxon>Cylicocyclus</taxon>
    </lineage>
</organism>
<gene>
    <name evidence="7" type="ORF">CYNAS_LOCUS12387</name>
</gene>
<dbReference type="GO" id="GO:0000978">
    <property type="term" value="F:RNA polymerase II cis-regulatory region sequence-specific DNA binding"/>
    <property type="evidence" value="ECO:0007669"/>
    <property type="project" value="TreeGrafter"/>
</dbReference>
<evidence type="ECO:0000313" key="8">
    <source>
        <dbReference type="Proteomes" id="UP001176961"/>
    </source>
</evidence>
<dbReference type="FunFam" id="3.30.160.60:FF:000100">
    <property type="entry name" value="Zinc finger 45-like"/>
    <property type="match status" value="1"/>
</dbReference>
<feature type="domain" description="C2H2-type" evidence="6">
    <location>
        <begin position="150"/>
        <end position="177"/>
    </location>
</feature>
<keyword evidence="3 5" id="KW-0863">Zinc-finger</keyword>
<protein>
    <recommendedName>
        <fullName evidence="6">C2H2-type domain-containing protein</fullName>
    </recommendedName>
</protein>
<keyword evidence="4" id="KW-0862">Zinc</keyword>